<accession>R9LDC8</accession>
<dbReference type="InterPro" id="IPR036388">
    <property type="entry name" value="WH-like_DNA-bd_sf"/>
</dbReference>
<dbReference type="PANTHER" id="PTHR44688:SF16">
    <property type="entry name" value="DNA-BINDING TRANSCRIPTIONAL ACTIVATOR DEVR_DOSR"/>
    <property type="match status" value="1"/>
</dbReference>
<feature type="transmembrane region" description="Helical" evidence="4">
    <location>
        <begin position="284"/>
        <end position="303"/>
    </location>
</feature>
<keyword evidence="4" id="KW-0812">Transmembrane</keyword>
<feature type="transmembrane region" description="Helical" evidence="4">
    <location>
        <begin position="309"/>
        <end position="326"/>
    </location>
</feature>
<sequence length="492" mass="52136">MMGYTIPMGTGGHRTQGGGAPQGTSALGRVFRPLGISAPSFVLPFFGFAFMRAYNDGVARCFSEAPFGSQWAGEDLYSLVLLAVFLGCALGARRIAPLYRRPAVVALATGLAVLGAALAGIAADGRWGVVPLVGAMGASGVAGALFILLWAELHSCLTPLGIVTYVSGAFLFGSTGAWILQGLDPVRQTLVLAVLPLVSVACLRKSFARIEPVDLPRASWGRYDFPWRLMVVLGVYELAYGVREAAPDFQWDAYTLGVIAVAAVVFSAACLFSRRIDFALIYRTPFALMLCGLAMVPLTATFGAFASDLLVSSGYALMFLVLTFLLCDLSHRYGVSVLVLCGVEELTAIFRLIGHQVPEALASGALPAVDGAAVSVGLTVLVVLASMLLLFGRSASEPWGAAFFGVGAMAAESDERGQIVERCAELARAHGLSAREREVLELVALGRSSTQIERELVIANGTLKSHRQRIYQKLGVHSKKELRDLVDVGDGA</sequence>
<dbReference type="SUPFAM" id="SSF46894">
    <property type="entry name" value="C-terminal effector domain of the bipartite response regulators"/>
    <property type="match status" value="1"/>
</dbReference>
<evidence type="ECO:0000256" key="4">
    <source>
        <dbReference type="SAM" id="Phobius"/>
    </source>
</evidence>
<dbReference type="PROSITE" id="PS50043">
    <property type="entry name" value="HTH_LUXR_2"/>
    <property type="match status" value="1"/>
</dbReference>
<dbReference type="CDD" id="cd06170">
    <property type="entry name" value="LuxR_C_like"/>
    <property type="match status" value="1"/>
</dbReference>
<evidence type="ECO:0000256" key="3">
    <source>
        <dbReference type="ARBA" id="ARBA00023163"/>
    </source>
</evidence>
<keyword evidence="3" id="KW-0804">Transcription</keyword>
<keyword evidence="1" id="KW-0805">Transcription regulation</keyword>
<name>R9LDC8_9ACTN</name>
<dbReference type="HOGENOM" id="CLU_027066_3_1_11"/>
<feature type="transmembrane region" description="Helical" evidence="4">
    <location>
        <begin position="333"/>
        <end position="353"/>
    </location>
</feature>
<dbReference type="eggNOG" id="COG2197">
    <property type="taxonomic scope" value="Bacteria"/>
</dbReference>
<dbReference type="GO" id="GO:0003677">
    <property type="term" value="F:DNA binding"/>
    <property type="evidence" value="ECO:0007669"/>
    <property type="project" value="UniProtKB-KW"/>
</dbReference>
<dbReference type="PATRIC" id="fig|1235794.3.peg.50"/>
<feature type="domain" description="HTH luxR-type" evidence="5">
    <location>
        <begin position="425"/>
        <end position="490"/>
    </location>
</feature>
<keyword evidence="4" id="KW-0472">Membrane</keyword>
<comment type="caution">
    <text evidence="6">The sequence shown here is derived from an EMBL/GenBank/DDBJ whole genome shotgun (WGS) entry which is preliminary data.</text>
</comment>
<evidence type="ECO:0000313" key="7">
    <source>
        <dbReference type="Proteomes" id="UP000014204"/>
    </source>
</evidence>
<keyword evidence="2" id="KW-0238">DNA-binding</keyword>
<feature type="transmembrane region" description="Helical" evidence="4">
    <location>
        <begin position="129"/>
        <end position="150"/>
    </location>
</feature>
<keyword evidence="4" id="KW-1133">Transmembrane helix</keyword>
<dbReference type="Pfam" id="PF00196">
    <property type="entry name" value="GerE"/>
    <property type="match status" value="1"/>
</dbReference>
<organism evidence="6 7">
    <name type="scientific">Adlercreutzia caecimuris B7</name>
    <dbReference type="NCBI Taxonomy" id="1235794"/>
    <lineage>
        <taxon>Bacteria</taxon>
        <taxon>Bacillati</taxon>
        <taxon>Actinomycetota</taxon>
        <taxon>Coriobacteriia</taxon>
        <taxon>Eggerthellales</taxon>
        <taxon>Eggerthellaceae</taxon>
        <taxon>Adlercreutzia</taxon>
    </lineage>
</organism>
<feature type="transmembrane region" description="Helical" evidence="4">
    <location>
        <begin position="76"/>
        <end position="92"/>
    </location>
</feature>
<feature type="transmembrane region" description="Helical" evidence="4">
    <location>
        <begin position="104"/>
        <end position="123"/>
    </location>
</feature>
<keyword evidence="7" id="KW-1185">Reference proteome</keyword>
<feature type="transmembrane region" description="Helical" evidence="4">
    <location>
        <begin position="34"/>
        <end position="54"/>
    </location>
</feature>
<dbReference type="SMART" id="SM00421">
    <property type="entry name" value="HTH_LUXR"/>
    <property type="match status" value="1"/>
</dbReference>
<dbReference type="Proteomes" id="UP000014204">
    <property type="component" value="Unassembled WGS sequence"/>
</dbReference>
<evidence type="ECO:0000256" key="1">
    <source>
        <dbReference type="ARBA" id="ARBA00023015"/>
    </source>
</evidence>
<reference evidence="6 7" key="1">
    <citation type="submission" date="2013-04" db="EMBL/GenBank/DDBJ databases">
        <title>The Genome Sequence of Enterorhabdus caecimuris B7.</title>
        <authorList>
            <consortium name="The Broad Institute Genomics Platform"/>
            <consortium name="The Broad Institute Genome Sequencing Center for Infectious Disease"/>
            <person name="Earl A."/>
            <person name="Xavier R."/>
            <person name="Elson C."/>
            <person name="Duck W."/>
            <person name="Walker B."/>
            <person name="Young S."/>
            <person name="Zeng Q."/>
            <person name="Gargeya S."/>
            <person name="Fitzgerald M."/>
            <person name="Haas B."/>
            <person name="Abouelleil A."/>
            <person name="Allen A.W."/>
            <person name="Alvarado L."/>
            <person name="Arachchi H.M."/>
            <person name="Berlin A.M."/>
            <person name="Chapman S.B."/>
            <person name="Gainer-Dewar J."/>
            <person name="Goldberg J."/>
            <person name="Griggs A."/>
            <person name="Gujja S."/>
            <person name="Hansen M."/>
            <person name="Howarth C."/>
            <person name="Imamovic A."/>
            <person name="Ireland A."/>
            <person name="Larimer J."/>
            <person name="McCowan C."/>
            <person name="Murphy C."/>
            <person name="Pearson M."/>
            <person name="Poon T.W."/>
            <person name="Priest M."/>
            <person name="Roberts A."/>
            <person name="Saif S."/>
            <person name="Shea T."/>
            <person name="Sisk P."/>
            <person name="Sykes S."/>
            <person name="Wortman J."/>
            <person name="Nusbaum C."/>
            <person name="Birren B."/>
        </authorList>
    </citation>
    <scope>NUCLEOTIDE SEQUENCE [LARGE SCALE GENOMIC DNA]</scope>
    <source>
        <strain evidence="6 7">B7</strain>
    </source>
</reference>
<dbReference type="OrthoDB" id="3170096at2"/>
<dbReference type="PRINTS" id="PR00038">
    <property type="entry name" value="HTHLUXR"/>
</dbReference>
<dbReference type="PANTHER" id="PTHR44688">
    <property type="entry name" value="DNA-BINDING TRANSCRIPTIONAL ACTIVATOR DEVR_DOSR"/>
    <property type="match status" value="1"/>
</dbReference>
<dbReference type="GO" id="GO:0006355">
    <property type="term" value="P:regulation of DNA-templated transcription"/>
    <property type="evidence" value="ECO:0007669"/>
    <property type="project" value="InterPro"/>
</dbReference>
<dbReference type="STRING" id="1235794.C811_00046"/>
<gene>
    <name evidence="6" type="ORF">C811_00046</name>
</gene>
<feature type="transmembrane region" description="Helical" evidence="4">
    <location>
        <begin position="254"/>
        <end position="272"/>
    </location>
</feature>
<evidence type="ECO:0000256" key="2">
    <source>
        <dbReference type="ARBA" id="ARBA00023125"/>
    </source>
</evidence>
<dbReference type="Gene3D" id="1.10.10.10">
    <property type="entry name" value="Winged helix-like DNA-binding domain superfamily/Winged helix DNA-binding domain"/>
    <property type="match status" value="1"/>
</dbReference>
<proteinExistence type="predicted"/>
<evidence type="ECO:0000313" key="6">
    <source>
        <dbReference type="EMBL" id="EOS53742.1"/>
    </source>
</evidence>
<evidence type="ECO:0000259" key="5">
    <source>
        <dbReference type="PROSITE" id="PS50043"/>
    </source>
</evidence>
<dbReference type="InterPro" id="IPR000792">
    <property type="entry name" value="Tscrpt_reg_LuxR_C"/>
</dbReference>
<feature type="transmembrane region" description="Helical" evidence="4">
    <location>
        <begin position="162"/>
        <end position="180"/>
    </location>
</feature>
<dbReference type="InterPro" id="IPR016032">
    <property type="entry name" value="Sig_transdc_resp-reg_C-effctor"/>
</dbReference>
<dbReference type="EMBL" id="ASSY01000001">
    <property type="protein sequence ID" value="EOS53742.1"/>
    <property type="molecule type" value="Genomic_DNA"/>
</dbReference>
<feature type="transmembrane region" description="Helical" evidence="4">
    <location>
        <begin position="373"/>
        <end position="391"/>
    </location>
</feature>
<protein>
    <recommendedName>
        <fullName evidence="5">HTH luxR-type domain-containing protein</fullName>
    </recommendedName>
</protein>
<dbReference type="AlphaFoldDB" id="R9LDC8"/>